<reference evidence="2" key="1">
    <citation type="journal article" date="2020" name="G3 (Bethesda)">
        <title>High-Quality Assemblies for Three Invasive Social Wasps from the &lt;i&gt;Vespula&lt;/i&gt; Genus.</title>
        <authorList>
            <person name="Harrop T.W.R."/>
            <person name="Guhlin J."/>
            <person name="McLaughlin G.M."/>
            <person name="Permina E."/>
            <person name="Stockwell P."/>
            <person name="Gilligan J."/>
            <person name="Le Lec M.F."/>
            <person name="Gruber M.A.M."/>
            <person name="Quinn O."/>
            <person name="Lovegrove M."/>
            <person name="Duncan E.J."/>
            <person name="Remnant E.J."/>
            <person name="Van Eeckhoven J."/>
            <person name="Graham B."/>
            <person name="Knapp R.A."/>
            <person name="Langford K.W."/>
            <person name="Kronenberg Z."/>
            <person name="Press M.O."/>
            <person name="Eacker S.M."/>
            <person name="Wilson-Rankin E.E."/>
            <person name="Purcell J."/>
            <person name="Lester P.J."/>
            <person name="Dearden P.K."/>
        </authorList>
    </citation>
    <scope>NUCLEOTIDE SEQUENCE</scope>
    <source>
        <strain evidence="2">Volc-1</strain>
    </source>
</reference>
<proteinExistence type="predicted"/>
<evidence type="ECO:0000313" key="3">
    <source>
        <dbReference type="Proteomes" id="UP000600918"/>
    </source>
</evidence>
<dbReference type="AlphaFoldDB" id="A0A834UA40"/>
<feature type="compositionally biased region" description="Basic and acidic residues" evidence="1">
    <location>
        <begin position="12"/>
        <end position="27"/>
    </location>
</feature>
<dbReference type="EMBL" id="JACSDY010000006">
    <property type="protein sequence ID" value="KAF7425335.1"/>
    <property type="molecule type" value="Genomic_DNA"/>
</dbReference>
<evidence type="ECO:0000256" key="1">
    <source>
        <dbReference type="SAM" id="MobiDB-lite"/>
    </source>
</evidence>
<gene>
    <name evidence="2" type="ORF">H0235_007773</name>
</gene>
<organism evidence="2 3">
    <name type="scientific">Vespula pensylvanica</name>
    <name type="common">Western yellow jacket</name>
    <name type="synonym">Wasp</name>
    <dbReference type="NCBI Taxonomy" id="30213"/>
    <lineage>
        <taxon>Eukaryota</taxon>
        <taxon>Metazoa</taxon>
        <taxon>Ecdysozoa</taxon>
        <taxon>Arthropoda</taxon>
        <taxon>Hexapoda</taxon>
        <taxon>Insecta</taxon>
        <taxon>Pterygota</taxon>
        <taxon>Neoptera</taxon>
        <taxon>Endopterygota</taxon>
        <taxon>Hymenoptera</taxon>
        <taxon>Apocrita</taxon>
        <taxon>Aculeata</taxon>
        <taxon>Vespoidea</taxon>
        <taxon>Vespidae</taxon>
        <taxon>Vespinae</taxon>
        <taxon>Vespula</taxon>
    </lineage>
</organism>
<dbReference type="Proteomes" id="UP000600918">
    <property type="component" value="Unassembled WGS sequence"/>
</dbReference>
<sequence>MSSDRLASLVPHLERGGRFTRGEERGGEGGGLREGGGRSEHERRSDQRVSDDTCNISNSSNSLNVYRRGPPIVFSAPASLLFRRFIVSSVFNGFRGTAGALNLSNGSHLTGGPLRT</sequence>
<comment type="caution">
    <text evidence="2">The sequence shown here is derived from an EMBL/GenBank/DDBJ whole genome shotgun (WGS) entry which is preliminary data.</text>
</comment>
<keyword evidence="3" id="KW-1185">Reference proteome</keyword>
<accession>A0A834UA40</accession>
<protein>
    <submittedName>
        <fullName evidence="2">Uncharacterized protein</fullName>
    </submittedName>
</protein>
<evidence type="ECO:0000313" key="2">
    <source>
        <dbReference type="EMBL" id="KAF7425335.1"/>
    </source>
</evidence>
<name>A0A834UA40_VESPE</name>
<feature type="region of interest" description="Disordered" evidence="1">
    <location>
        <begin position="1"/>
        <end position="61"/>
    </location>
</feature>
<feature type="compositionally biased region" description="Basic and acidic residues" evidence="1">
    <location>
        <begin position="35"/>
        <end position="51"/>
    </location>
</feature>
<feature type="compositionally biased region" description="Polar residues" evidence="1">
    <location>
        <begin position="52"/>
        <end position="61"/>
    </location>
</feature>